<protein>
    <submittedName>
        <fullName evidence="1">Uncharacterized protein</fullName>
    </submittedName>
</protein>
<accession>A0A212JVF4</accession>
<dbReference type="EMBL" id="FLUL01000001">
    <property type="protein sequence ID" value="SBW03444.1"/>
    <property type="molecule type" value="Genomic_DNA"/>
</dbReference>
<name>A0A212JVF4_9BACT</name>
<organism evidence="1">
    <name type="scientific">uncultured Dysgonomonas sp</name>
    <dbReference type="NCBI Taxonomy" id="206096"/>
    <lineage>
        <taxon>Bacteria</taxon>
        <taxon>Pseudomonadati</taxon>
        <taxon>Bacteroidota</taxon>
        <taxon>Bacteroidia</taxon>
        <taxon>Bacteroidales</taxon>
        <taxon>Dysgonomonadaceae</taxon>
        <taxon>Dysgonomonas</taxon>
        <taxon>environmental samples</taxon>
    </lineage>
</organism>
<reference evidence="1" key="1">
    <citation type="submission" date="2016-04" db="EMBL/GenBank/DDBJ databases">
        <authorList>
            <person name="Evans L.H."/>
            <person name="Alamgir A."/>
            <person name="Owens N."/>
            <person name="Weber N.D."/>
            <person name="Virtaneva K."/>
            <person name="Barbian K."/>
            <person name="Babar A."/>
            <person name="Rosenke K."/>
        </authorList>
    </citation>
    <scope>NUCLEOTIDE SEQUENCE</scope>
    <source>
        <strain evidence="1">86-2</strain>
    </source>
</reference>
<evidence type="ECO:0000313" key="1">
    <source>
        <dbReference type="EMBL" id="SBW03444.1"/>
    </source>
</evidence>
<dbReference type="AlphaFoldDB" id="A0A212JVF4"/>
<gene>
    <name evidence="1" type="ORF">KL86DYS2_12437</name>
</gene>
<proteinExistence type="predicted"/>
<sequence length="40" mass="4347">MIGADFFVLLCSNLKNIKETNYNAINSEIDSSDACTNGYG</sequence>